<dbReference type="Proteomes" id="UP001152320">
    <property type="component" value="Unassembled WGS sequence"/>
</dbReference>
<keyword evidence="3" id="KW-1185">Reference proteome</keyword>
<gene>
    <name evidence="2" type="ORF">HOLleu_43313</name>
</gene>
<sequence length="239" mass="27944">MNRVFSFLIGLADQQYQAYVDALSTIRGWYSAKFSRREEENKASNSKAWYRLYQLTGWNEKTWDKIQEELEQMYRSNQIYITSLHAMFQDMGFTDKSATAIVHAISKSNKTISPETIDVLVKLWEDYKLLREFDDFISFPVQNNKVKQTREKEILTRFQLLVFSEFVPLEANTVKLENAMMDTLVLLEENNRANDLMTACRVQPMVEEEPVHESKALLEPNKLQSDQQPSLDHPTLIVC</sequence>
<evidence type="ECO:0000313" key="2">
    <source>
        <dbReference type="EMBL" id="KAJ8018606.1"/>
    </source>
</evidence>
<dbReference type="EMBL" id="JAIZAY010000267">
    <property type="protein sequence ID" value="KAJ8018606.1"/>
    <property type="molecule type" value="Genomic_DNA"/>
</dbReference>
<protein>
    <submittedName>
        <fullName evidence="2">Uncharacterized protein</fullName>
    </submittedName>
</protein>
<organism evidence="2 3">
    <name type="scientific">Holothuria leucospilota</name>
    <name type="common">Black long sea cucumber</name>
    <name type="synonym">Mertensiothuria leucospilota</name>
    <dbReference type="NCBI Taxonomy" id="206669"/>
    <lineage>
        <taxon>Eukaryota</taxon>
        <taxon>Metazoa</taxon>
        <taxon>Echinodermata</taxon>
        <taxon>Eleutherozoa</taxon>
        <taxon>Echinozoa</taxon>
        <taxon>Holothuroidea</taxon>
        <taxon>Aspidochirotacea</taxon>
        <taxon>Aspidochirotida</taxon>
        <taxon>Holothuriidae</taxon>
        <taxon>Holothuria</taxon>
    </lineage>
</organism>
<reference evidence="2" key="1">
    <citation type="submission" date="2021-10" db="EMBL/GenBank/DDBJ databases">
        <title>Tropical sea cucumber genome reveals ecological adaptation and Cuvierian tubules defense mechanism.</title>
        <authorList>
            <person name="Chen T."/>
        </authorList>
    </citation>
    <scope>NUCLEOTIDE SEQUENCE</scope>
    <source>
        <strain evidence="2">Nanhai2018</strain>
        <tissue evidence="2">Muscle</tissue>
    </source>
</reference>
<comment type="caution">
    <text evidence="2">The sequence shown here is derived from an EMBL/GenBank/DDBJ whole genome shotgun (WGS) entry which is preliminary data.</text>
</comment>
<proteinExistence type="predicted"/>
<feature type="region of interest" description="Disordered" evidence="1">
    <location>
        <begin position="219"/>
        <end position="239"/>
    </location>
</feature>
<accession>A0A9Q1B929</accession>
<evidence type="ECO:0000313" key="3">
    <source>
        <dbReference type="Proteomes" id="UP001152320"/>
    </source>
</evidence>
<name>A0A9Q1B929_HOLLE</name>
<dbReference type="AlphaFoldDB" id="A0A9Q1B929"/>
<evidence type="ECO:0000256" key="1">
    <source>
        <dbReference type="SAM" id="MobiDB-lite"/>
    </source>
</evidence>